<protein>
    <recommendedName>
        <fullName evidence="1">DUF7033 domain-containing protein</fullName>
    </recommendedName>
</protein>
<dbReference type="RefSeq" id="WP_183477277.1">
    <property type="nucleotide sequence ID" value="NZ_JACIFO010000004.1"/>
</dbReference>
<organism evidence="2 3">
    <name type="scientific">Mesonia hippocampi</name>
    <dbReference type="NCBI Taxonomy" id="1628250"/>
    <lineage>
        <taxon>Bacteria</taxon>
        <taxon>Pseudomonadati</taxon>
        <taxon>Bacteroidota</taxon>
        <taxon>Flavobacteriia</taxon>
        <taxon>Flavobacteriales</taxon>
        <taxon>Flavobacteriaceae</taxon>
        <taxon>Mesonia</taxon>
    </lineage>
</organism>
<dbReference type="AlphaFoldDB" id="A0A840ELB5"/>
<keyword evidence="3" id="KW-1185">Reference proteome</keyword>
<proteinExistence type="predicted"/>
<sequence>MKTNTNTQLLVYTDVQNLRVTYAFKHICTTILGLEIAFTSVIEEFIAFQGMKLSYGKKRLGKQLFIQQGGLLWEHGINPIDVFVFPWEETKCFYKTSEDSDLPFDIFSASFYLLSRYEEYTPHVKDSVGRFPVEESLAYKHKFLRQPVIDIWANKFKKILQQKYPNKKFPEPQLKNINILTVHEAYKYKKKGIVRNVGAGFRDIVKLQFYQVLERLQVISFIKDDPYDIYKEFVQFSKKEKIAWNYMFQLSDYSIYNKNISYHKINYRTLIKSLGDYGVLGLLPGYEALGDITVLKKEKQRWEHIVNRPLQRLLIINYGLNLPNYYNNCEKLELTQDYSMFYPEHIGFRAGTSFPFFFYDISMESISPLRIFPMLFSSMSFENLTFFEVKKTLMNIKEQMKKNGGNFGLVFANKDFEHAENRQKYLSLIHALNQ</sequence>
<feature type="domain" description="DUF7033" evidence="1">
    <location>
        <begin position="102"/>
        <end position="190"/>
    </location>
</feature>
<reference evidence="2 3" key="1">
    <citation type="submission" date="2020-08" db="EMBL/GenBank/DDBJ databases">
        <title>Genomic Encyclopedia of Type Strains, Phase IV (KMG-IV): sequencing the most valuable type-strain genomes for metagenomic binning, comparative biology and taxonomic classification.</title>
        <authorList>
            <person name="Goeker M."/>
        </authorList>
    </citation>
    <scope>NUCLEOTIDE SEQUENCE [LARGE SCALE GENOMIC DNA]</scope>
    <source>
        <strain evidence="2 3">DSM 29568</strain>
    </source>
</reference>
<dbReference type="InterPro" id="IPR054297">
    <property type="entry name" value="DUF7033"/>
</dbReference>
<evidence type="ECO:0000313" key="2">
    <source>
        <dbReference type="EMBL" id="MBB4118918.1"/>
    </source>
</evidence>
<dbReference type="Proteomes" id="UP000553034">
    <property type="component" value="Unassembled WGS sequence"/>
</dbReference>
<name>A0A840ELB5_9FLAO</name>
<evidence type="ECO:0000313" key="3">
    <source>
        <dbReference type="Proteomes" id="UP000553034"/>
    </source>
</evidence>
<comment type="caution">
    <text evidence="2">The sequence shown here is derived from an EMBL/GenBank/DDBJ whole genome shotgun (WGS) entry which is preliminary data.</text>
</comment>
<gene>
    <name evidence="2" type="ORF">GGR32_001209</name>
</gene>
<dbReference type="EMBL" id="JACIFO010000004">
    <property type="protein sequence ID" value="MBB4118918.1"/>
    <property type="molecule type" value="Genomic_DNA"/>
</dbReference>
<dbReference type="Pfam" id="PF23019">
    <property type="entry name" value="DUF7033"/>
    <property type="match status" value="1"/>
</dbReference>
<accession>A0A840ELB5</accession>
<evidence type="ECO:0000259" key="1">
    <source>
        <dbReference type="Pfam" id="PF23019"/>
    </source>
</evidence>